<dbReference type="EMBL" id="JAFIRA010000055">
    <property type="protein sequence ID" value="MCJ2544292.1"/>
    <property type="molecule type" value="Genomic_DNA"/>
</dbReference>
<reference evidence="4" key="1">
    <citation type="submission" date="2021-02" db="EMBL/GenBank/DDBJ databases">
        <title>The CRISPR/cas machinery reduction and long-range gene transfer in the hot spring cyanobacterium Synechococcus.</title>
        <authorList>
            <person name="Dvorak P."/>
            <person name="Jahodarova E."/>
            <person name="Hasler P."/>
            <person name="Poulickova A."/>
        </authorList>
    </citation>
    <scope>NUCLEOTIDE SEQUENCE</scope>
    <source>
        <strain evidence="4">Rupite</strain>
    </source>
</reference>
<feature type="chain" id="PRO_5044964825" evidence="1">
    <location>
        <begin position="31"/>
        <end position="524"/>
    </location>
</feature>
<evidence type="ECO:0000259" key="3">
    <source>
        <dbReference type="PROSITE" id="PS51272"/>
    </source>
</evidence>
<dbReference type="Proteomes" id="UP000830835">
    <property type="component" value="Unassembled WGS sequence"/>
</dbReference>
<keyword evidence="1" id="KW-0732">Signal</keyword>
<accession>A0ABT0CES4</accession>
<dbReference type="Pfam" id="PF04966">
    <property type="entry name" value="OprB"/>
    <property type="match status" value="1"/>
</dbReference>
<dbReference type="NCBIfam" id="NF033921">
    <property type="entry name" value="por_somb"/>
    <property type="match status" value="1"/>
</dbReference>
<dbReference type="RefSeq" id="WP_244352708.1">
    <property type="nucleotide sequence ID" value="NZ_JAFIRA010000055.1"/>
</dbReference>
<evidence type="ECO:0000256" key="2">
    <source>
        <dbReference type="SAM" id="Coils"/>
    </source>
</evidence>
<dbReference type="PANTHER" id="PTHR43308">
    <property type="entry name" value="OUTER MEMBRANE PROTEIN ALPHA-RELATED"/>
    <property type="match status" value="1"/>
</dbReference>
<sequence length="524" mass="56218">MPAKHANYWKTLLAGTLGAAAVLTPGMAYAQASGPVTAISELSDVQPTDWAFQALQSLVERYGCIAGYPDRTYRGNRAMTRFEFAAGMNACLDRINELIAAGLADKVSREDLATLQRLQEEFAAELAALRGRVDALEADVTDLKGKVFNPVTKLNAQVITAIYGSALTDDRIVDGVTVAEQDQANMTLPYRVRLNFDASFTGRDRLRIRLQARDAVTEFFDGDPGPGFGGGGGGTFTLAKLIYQFPAFNNAATIYAGISGSGVFDVFNYGTPFDALSDFADAPNSTADVPGGTMFGFRFRPGDQFRLAYSYSTRNGQRLGNGFGDSGLTGGDSAHAVELGFLPTETLELYLQFATTYLQNGDPSFLANGTSLFRGPLSVTDVSHSARVNAFSVAANWELSPRIILSGWFTTGNIDYNLPNVVPAGTIDPGDEDFNGFLFGFAFPDLFIEGAQGGVVFGQPIVTTSNDGVWDSRPFIVDVYYSFPVNEYLTLTPAAYFVSNPNGALPGDNDPTIGVGALRAVFNF</sequence>
<feature type="signal peptide" evidence="1">
    <location>
        <begin position="1"/>
        <end position="30"/>
    </location>
</feature>
<feature type="domain" description="SLH" evidence="3">
    <location>
        <begin position="38"/>
        <end position="102"/>
    </location>
</feature>
<name>A0ABT0CES4_THEVL</name>
<organism evidence="4 5">
    <name type="scientific">Thermostichus vulcanus str. 'Rupite'</name>
    <dbReference type="NCBI Taxonomy" id="2813851"/>
    <lineage>
        <taxon>Bacteria</taxon>
        <taxon>Bacillati</taxon>
        <taxon>Cyanobacteriota</taxon>
        <taxon>Cyanophyceae</taxon>
        <taxon>Thermostichales</taxon>
        <taxon>Thermostichaceae</taxon>
        <taxon>Thermostichus</taxon>
    </lineage>
</organism>
<dbReference type="InterPro" id="IPR001119">
    <property type="entry name" value="SLH_dom"/>
</dbReference>
<dbReference type="InterPro" id="IPR051465">
    <property type="entry name" value="Cell_Envelope_Struct_Comp"/>
</dbReference>
<evidence type="ECO:0000313" key="4">
    <source>
        <dbReference type="EMBL" id="MCJ2544292.1"/>
    </source>
</evidence>
<dbReference type="InterPro" id="IPR047684">
    <property type="entry name" value="Por_som-like"/>
</dbReference>
<dbReference type="Pfam" id="PF00395">
    <property type="entry name" value="SLH"/>
    <property type="match status" value="1"/>
</dbReference>
<comment type="caution">
    <text evidence="4">The sequence shown here is derived from an EMBL/GenBank/DDBJ whole genome shotgun (WGS) entry which is preliminary data.</text>
</comment>
<protein>
    <submittedName>
        <fullName evidence="4">Carbohydrate porin</fullName>
    </submittedName>
</protein>
<proteinExistence type="inferred from homology"/>
<dbReference type="InterPro" id="IPR007049">
    <property type="entry name" value="Carb-sel_porin_OprB"/>
</dbReference>
<evidence type="ECO:0000313" key="5">
    <source>
        <dbReference type="Proteomes" id="UP000830835"/>
    </source>
</evidence>
<gene>
    <name evidence="4" type="ORF">JX360_15495</name>
</gene>
<dbReference type="PANTHER" id="PTHR43308:SF1">
    <property type="entry name" value="OUTER MEMBRANE PROTEIN ALPHA"/>
    <property type="match status" value="1"/>
</dbReference>
<keyword evidence="2" id="KW-0175">Coiled coil</keyword>
<evidence type="ECO:0000256" key="1">
    <source>
        <dbReference type="RuleBase" id="RU363072"/>
    </source>
</evidence>
<comment type="similarity">
    <text evidence="1">Belongs to the OprB family.</text>
</comment>
<keyword evidence="5" id="KW-1185">Reference proteome</keyword>
<feature type="coiled-coil region" evidence="2">
    <location>
        <begin position="119"/>
        <end position="146"/>
    </location>
</feature>
<dbReference type="PROSITE" id="PS51272">
    <property type="entry name" value="SLH"/>
    <property type="match status" value="1"/>
</dbReference>